<dbReference type="PROSITE" id="PS51257">
    <property type="entry name" value="PROKAR_LIPOPROTEIN"/>
    <property type="match status" value="1"/>
</dbReference>
<gene>
    <name evidence="3" type="ORF">S7S_12745</name>
</gene>
<evidence type="ECO:0000313" key="4">
    <source>
        <dbReference type="Proteomes" id="UP000006764"/>
    </source>
</evidence>
<reference evidence="3 4" key="1">
    <citation type="journal article" date="2012" name="J. Bacteriol.">
        <title>Genome sequence of an alkane-degrading bacterium, Alcanivorax pacificus type strain W11-5, isolated from deep sea sediment.</title>
        <authorList>
            <person name="Lai Q."/>
            <person name="Shao Z."/>
        </authorList>
    </citation>
    <scope>NUCLEOTIDE SEQUENCE [LARGE SCALE GENOMIC DNA]</scope>
    <source>
        <strain evidence="3 4">W11-5</strain>
    </source>
</reference>
<accession>A0A0B4XPD3</accession>
<dbReference type="AlphaFoldDB" id="A0A0B4XPD3"/>
<dbReference type="InterPro" id="IPR032812">
    <property type="entry name" value="SbsA_Ig"/>
</dbReference>
<dbReference type="STRING" id="391936.S7S_12745"/>
<sequence length="1154" mass="123481">MKRIIMAACIVSLAACGGDKDDVATEQQQDWESQNQSLVYSFPDNGQEQVPVPSPVVLRFTGPVMETAPAIVLREAGGPVVSDVEMEWVDGKRGLIITPDRKLKPMTEYLVQIPAIELEKGTAAARNLSFTTRGLYEGPKNQVGEASFEVTRMIPDGENYSVLDFSSFRVQFSQPLDKTTVKYGDGPEATVQLVGPGGLVDAHLLISGHYMTVDPKEDLTPGVEYSLNITTGITSTYGETLPGGSFGNPGDTLAVSLKATPQDTTAPGTGERVSMVQDVADTGELSPLTGMPINLVPMASLLLGDETATQASGIIAAELAFVPNFPDATPFRVKRGSLIEGASIEVLINGEVPAGFDSGKVRMDFISDASGYLLPNPYSNADDAPRQVRLFMDVAVSTETPQANGAITQDLLHIELVGTSIVENGQMVINAVGVVEPDVLGSERATGVLSFYMKAYEDQDNPPTPVVDGNPPVVQSWIPGVDAAGFMNTDPVIIQFSKPIDLSGATEGMVIVEENGVPVDAEIEGRGAALIIRPEGGFKNSFQQDLGIVQSYVYKITIKKGLTDVSGNETLQDIPLEFEMPLMITTQENYVWDLDYSTFTPFLNYLGEGDAIVRSPMITAVYPGFPCSVDESLLNLDSGMTGRCKGGIDQVYSRTETPDGGTLINTPDKLPDDILPLQVLPANRPIIAIFTKNIDPGSVRLGGSFLVEKVDASGNPADSVDGNVIVDGRKITFYPTDEWVQGQYYRYVMGSNGNRKSSSAICDGSQSICGEDGLPIQTQLHELTVTEYQGIDLIYQDANLESGGGDPLVQYFKGGVVSQDVIQVLNAPSSDTNANMIHDNNFPREHSGNHALLTVPYAVYSEAEKGAEGQPLVPDACDASEPSCEDPNGLIPPVNSAKLIAAGEAVNPVNPFGKYMIPTVSVGCGFESVLNPSLPIMEPKVCPEAKFTYIASDLITEIGTYDESIGGVGVKIWPGQIMSTAVPMYAPFEGCGGNCVLGLDSGPQVMRMRYSKLDDGCIEDPVSNTSCVRDQPISAVIRNVGGQPFISVDVEVYIDAIDLQSKVTVVGDYMLAPGMADTLTDMVSVPVTLKLEGMVTFNDDGTMNINMENSNEVDVSFGLKLYGEALGFAFPITWTSIKIPEGGSRIRYVSEIIK</sequence>
<dbReference type="EMBL" id="CP004387">
    <property type="protein sequence ID" value="AJD48961.1"/>
    <property type="molecule type" value="Genomic_DNA"/>
</dbReference>
<evidence type="ECO:0000256" key="1">
    <source>
        <dbReference type="ARBA" id="ARBA00022729"/>
    </source>
</evidence>
<feature type="domain" description="SbsA Ig-like" evidence="2">
    <location>
        <begin position="148"/>
        <end position="242"/>
    </location>
</feature>
<feature type="domain" description="SbsA Ig-like" evidence="2">
    <location>
        <begin position="38"/>
        <end position="132"/>
    </location>
</feature>
<evidence type="ECO:0000313" key="3">
    <source>
        <dbReference type="EMBL" id="AJD48961.1"/>
    </source>
</evidence>
<feature type="domain" description="SbsA Ig-like" evidence="2">
    <location>
        <begin position="468"/>
        <end position="573"/>
    </location>
</feature>
<proteinExistence type="predicted"/>
<evidence type="ECO:0000259" key="2">
    <source>
        <dbReference type="Pfam" id="PF13205"/>
    </source>
</evidence>
<name>A0A0B4XPD3_9GAMM</name>
<keyword evidence="1" id="KW-0732">Signal</keyword>
<dbReference type="Proteomes" id="UP000006764">
    <property type="component" value="Chromosome"/>
</dbReference>
<dbReference type="HOGENOM" id="CLU_278074_0_0_6"/>
<organism evidence="3 4">
    <name type="scientific">Isoalcanivorax pacificus W11-5</name>
    <dbReference type="NCBI Taxonomy" id="391936"/>
    <lineage>
        <taxon>Bacteria</taxon>
        <taxon>Pseudomonadati</taxon>
        <taxon>Pseudomonadota</taxon>
        <taxon>Gammaproteobacteria</taxon>
        <taxon>Oceanospirillales</taxon>
        <taxon>Alcanivoracaceae</taxon>
        <taxon>Isoalcanivorax</taxon>
    </lineage>
</organism>
<dbReference type="Pfam" id="PF13205">
    <property type="entry name" value="Big_5"/>
    <property type="match status" value="3"/>
</dbReference>
<dbReference type="KEGG" id="apac:S7S_12745"/>
<keyword evidence="4" id="KW-1185">Reference proteome</keyword>
<protein>
    <recommendedName>
        <fullName evidence="2">SbsA Ig-like domain-containing protein</fullName>
    </recommendedName>
</protein>